<dbReference type="SMART" id="SM00503">
    <property type="entry name" value="SynN"/>
    <property type="match status" value="1"/>
</dbReference>
<evidence type="ECO:0000256" key="1">
    <source>
        <dbReference type="ARBA" id="ARBA00009063"/>
    </source>
</evidence>
<dbReference type="PANTHER" id="PTHR19957:SF38">
    <property type="entry name" value="LD27581P"/>
    <property type="match status" value="1"/>
</dbReference>
<feature type="domain" description="T-SNARE coiled-coil homology" evidence="4">
    <location>
        <begin position="174"/>
        <end position="222"/>
    </location>
</feature>
<keyword evidence="6" id="KW-1185">Reference proteome</keyword>
<dbReference type="Proteomes" id="UP001497512">
    <property type="component" value="Chromosome 7"/>
</dbReference>
<protein>
    <recommendedName>
        <fullName evidence="4">t-SNARE coiled-coil homology domain-containing protein</fullName>
    </recommendedName>
</protein>
<dbReference type="InterPro" id="IPR045242">
    <property type="entry name" value="Syntaxin"/>
</dbReference>
<dbReference type="SMART" id="SM00397">
    <property type="entry name" value="t_SNARE"/>
    <property type="match status" value="1"/>
</dbReference>
<proteinExistence type="inferred from homology"/>
<dbReference type="CDD" id="cd15840">
    <property type="entry name" value="SNARE_Qa"/>
    <property type="match status" value="1"/>
</dbReference>
<dbReference type="Gene3D" id="1.20.5.110">
    <property type="match status" value="1"/>
</dbReference>
<sequence>MVGGGSCNSISLTQLQQQQGSSSSDGVVAGVFRIDTGVSSFKRLVNMLGTSEDTPSLREKLHVTKHSIKKLVEETVARLKEENETDHLSSASTGKKLKDAKLAKDFQAVLVEFQGAQKLAQSREKSFTTSMVQSFPLPPPTIANRLESTEEEVALLQQTHQVLLQVENEALYNEAATEEREQGIQEIQHQIGEVSEIFKDLAQIVANQGYMIDEIESHIESSQQPFKQIFTSPRQPRTQNLQNTGNVLFLLSLLLSFLDSFSSWQHNCLVIWLLALEHKESMISSLSSYFPILFKAKGFSPKCPLTGTLLCK</sequence>
<reference evidence="5" key="1">
    <citation type="submission" date="2024-02" db="EMBL/GenBank/DDBJ databases">
        <authorList>
            <consortium name="ELIXIR-Norway"/>
            <consortium name="Elixir Norway"/>
        </authorList>
    </citation>
    <scope>NUCLEOTIDE SEQUENCE</scope>
</reference>
<dbReference type="Pfam" id="PF14523">
    <property type="entry name" value="Syntaxin_2"/>
    <property type="match status" value="1"/>
</dbReference>
<evidence type="ECO:0000259" key="4">
    <source>
        <dbReference type="PROSITE" id="PS50192"/>
    </source>
</evidence>
<dbReference type="SUPFAM" id="SSF47661">
    <property type="entry name" value="t-snare proteins"/>
    <property type="match status" value="1"/>
</dbReference>
<dbReference type="InterPro" id="IPR006011">
    <property type="entry name" value="Syntaxin_N"/>
</dbReference>
<name>A0ABP0UWQ1_9BRYO</name>
<evidence type="ECO:0000313" key="6">
    <source>
        <dbReference type="Proteomes" id="UP001497512"/>
    </source>
</evidence>
<dbReference type="PANTHER" id="PTHR19957">
    <property type="entry name" value="SYNTAXIN"/>
    <property type="match status" value="1"/>
</dbReference>
<accession>A0ABP0UWQ1</accession>
<comment type="similarity">
    <text evidence="1 3">Belongs to the syntaxin family.</text>
</comment>
<dbReference type="EMBL" id="OZ019899">
    <property type="protein sequence ID" value="CAK9231539.1"/>
    <property type="molecule type" value="Genomic_DNA"/>
</dbReference>
<dbReference type="InterPro" id="IPR000727">
    <property type="entry name" value="T_SNARE_dom"/>
</dbReference>
<dbReference type="PROSITE" id="PS00914">
    <property type="entry name" value="SYNTAXIN"/>
    <property type="match status" value="1"/>
</dbReference>
<evidence type="ECO:0000313" key="5">
    <source>
        <dbReference type="EMBL" id="CAK9231539.1"/>
    </source>
</evidence>
<keyword evidence="2" id="KW-0813">Transport</keyword>
<dbReference type="InterPro" id="IPR010989">
    <property type="entry name" value="SNARE"/>
</dbReference>
<gene>
    <name evidence="5" type="ORF">CSSPTR1EN2_LOCUS20718</name>
</gene>
<organism evidence="5 6">
    <name type="scientific">Sphagnum troendelagicum</name>
    <dbReference type="NCBI Taxonomy" id="128251"/>
    <lineage>
        <taxon>Eukaryota</taxon>
        <taxon>Viridiplantae</taxon>
        <taxon>Streptophyta</taxon>
        <taxon>Embryophyta</taxon>
        <taxon>Bryophyta</taxon>
        <taxon>Sphagnophytina</taxon>
        <taxon>Sphagnopsida</taxon>
        <taxon>Sphagnales</taxon>
        <taxon>Sphagnaceae</taxon>
        <taxon>Sphagnum</taxon>
    </lineage>
</organism>
<evidence type="ECO:0000256" key="3">
    <source>
        <dbReference type="RuleBase" id="RU003858"/>
    </source>
</evidence>
<dbReference type="InterPro" id="IPR006012">
    <property type="entry name" value="Syntaxin/epimorphin_CS"/>
</dbReference>
<evidence type="ECO:0000256" key="2">
    <source>
        <dbReference type="ARBA" id="ARBA00022927"/>
    </source>
</evidence>
<dbReference type="Gene3D" id="1.20.58.70">
    <property type="match status" value="1"/>
</dbReference>
<keyword evidence="2" id="KW-0653">Protein transport</keyword>
<dbReference type="PROSITE" id="PS50192">
    <property type="entry name" value="T_SNARE"/>
    <property type="match status" value="1"/>
</dbReference>